<protein>
    <submittedName>
        <fullName evidence="1">Uncharacterized protein</fullName>
    </submittedName>
</protein>
<reference evidence="1 2" key="1">
    <citation type="submission" date="2018-02" db="EMBL/GenBank/DDBJ databases">
        <title>Genomic Encyclopedia of Archaeal and Bacterial Type Strains, Phase II (KMG-II): from individual species to whole genera.</title>
        <authorList>
            <person name="Goeker M."/>
        </authorList>
    </citation>
    <scope>NUCLEOTIDE SEQUENCE [LARGE SCALE GENOMIC DNA]</scope>
    <source>
        <strain evidence="1 2">YU 961-1</strain>
    </source>
</reference>
<dbReference type="EMBL" id="PTIX01000010">
    <property type="protein sequence ID" value="PPK66317.1"/>
    <property type="molecule type" value="Genomic_DNA"/>
</dbReference>
<name>A0A2S6GM74_9PSEU</name>
<evidence type="ECO:0000313" key="1">
    <source>
        <dbReference type="EMBL" id="PPK66317.1"/>
    </source>
</evidence>
<sequence>MEPLFPQAAEQDPLYAALSSVARQEAARFADRNLRVRRSPVVHAVRMVPWVSGLTMPAPACGQGWSGAGAGELHPVAETVNCGHCRASAEARAAAVAGDQASQPQLPFPRQ</sequence>
<comment type="caution">
    <text evidence="1">The sequence shown here is derived from an EMBL/GenBank/DDBJ whole genome shotgun (WGS) entry which is preliminary data.</text>
</comment>
<keyword evidence="2" id="KW-1185">Reference proteome</keyword>
<proteinExistence type="predicted"/>
<dbReference type="Proteomes" id="UP000239203">
    <property type="component" value="Unassembled WGS sequence"/>
</dbReference>
<dbReference type="AlphaFoldDB" id="A0A2S6GM74"/>
<organism evidence="1 2">
    <name type="scientific">Actinokineospora auranticolor</name>
    <dbReference type="NCBI Taxonomy" id="155976"/>
    <lineage>
        <taxon>Bacteria</taxon>
        <taxon>Bacillati</taxon>
        <taxon>Actinomycetota</taxon>
        <taxon>Actinomycetes</taxon>
        <taxon>Pseudonocardiales</taxon>
        <taxon>Pseudonocardiaceae</taxon>
        <taxon>Actinokineospora</taxon>
    </lineage>
</organism>
<gene>
    <name evidence="1" type="ORF">CLV40_11021</name>
</gene>
<evidence type="ECO:0000313" key="2">
    <source>
        <dbReference type="Proteomes" id="UP000239203"/>
    </source>
</evidence>
<accession>A0A2S6GM74</accession>